<dbReference type="EC" id="2.4.-.-" evidence="2"/>
<dbReference type="InterPro" id="IPR001173">
    <property type="entry name" value="Glyco_trans_2-like"/>
</dbReference>
<dbReference type="GO" id="GO:0016758">
    <property type="term" value="F:hexosyltransferase activity"/>
    <property type="evidence" value="ECO:0007669"/>
    <property type="project" value="UniProtKB-ARBA"/>
</dbReference>
<accession>A0A7M1WMM5</accession>
<dbReference type="Gene3D" id="3.90.550.10">
    <property type="entry name" value="Spore Coat Polysaccharide Biosynthesis Protein SpsA, Chain A"/>
    <property type="match status" value="1"/>
</dbReference>
<evidence type="ECO:0000259" key="1">
    <source>
        <dbReference type="Pfam" id="PF00535"/>
    </source>
</evidence>
<dbReference type="InterPro" id="IPR029044">
    <property type="entry name" value="Nucleotide-diphossugar_trans"/>
</dbReference>
<name>A0A7M1WMM5_VIBPH</name>
<dbReference type="SUPFAM" id="SSF53448">
    <property type="entry name" value="Nucleotide-diphospho-sugar transferases"/>
    <property type="match status" value="1"/>
</dbReference>
<keyword evidence="2" id="KW-0328">Glycosyltransferase</keyword>
<keyword evidence="2" id="KW-0808">Transferase</keyword>
<dbReference type="PANTHER" id="PTHR22916">
    <property type="entry name" value="GLYCOSYLTRANSFERASE"/>
    <property type="match status" value="1"/>
</dbReference>
<feature type="domain" description="Glycosyltransferase 2-like" evidence="1">
    <location>
        <begin position="10"/>
        <end position="127"/>
    </location>
</feature>
<gene>
    <name evidence="2" type="ORF">VP238_00012</name>
</gene>
<organism evidence="2">
    <name type="scientific">Vibrio parahaemolyticus</name>
    <dbReference type="NCBI Taxonomy" id="670"/>
    <lineage>
        <taxon>Bacteria</taxon>
        <taxon>Pseudomonadati</taxon>
        <taxon>Pseudomonadota</taxon>
        <taxon>Gammaproteobacteria</taxon>
        <taxon>Vibrionales</taxon>
        <taxon>Vibrionaceae</taxon>
        <taxon>Vibrio</taxon>
    </lineage>
</organism>
<proteinExistence type="predicted"/>
<reference evidence="2" key="1">
    <citation type="submission" date="2020-08" db="EMBL/GenBank/DDBJ databases">
        <title>Genetic structure, function and evolution of capsule biosynthesis loci in Vibrio parahaemolyticus.</title>
        <authorList>
            <person name="Li L."/>
            <person name="Bian S."/>
        </authorList>
    </citation>
    <scope>NUCLEOTIDE SEQUENCE</scope>
    <source>
        <strain evidence="2">VP238</strain>
    </source>
</reference>
<protein>
    <submittedName>
        <fullName evidence="2">Putative glycosyltransferase</fullName>
        <ecNumber evidence="2">2.4.-.-</ecNumber>
    </submittedName>
</protein>
<evidence type="ECO:0000313" key="2">
    <source>
        <dbReference type="EMBL" id="QOS28240.1"/>
    </source>
</evidence>
<sequence length="258" mass="29817">MKTLSNPKISIITIAFNAYSDGLEKTIESVVKQKNDSIEYIIIDGGSNDLSHDVYKKYHESFDYFISEKDEGISDAFNKGVKASNGDYIWFLNAGDYLNEYAVEHVKNFIEKHQQSIIYGDMFWVENGKKSLLCPSESYEDKIRYVMPFLHPSTIVKKTIFKDVGYFDTSLKRAMDYDLLVRAYLSQHRAIKIDFPLAFMTAGGVHDSDYLKTLKEVMCVSTRNGANRYIALLALIYTYLNKKSEFFVFIKKRLRGRK</sequence>
<dbReference type="PANTHER" id="PTHR22916:SF67">
    <property type="entry name" value="COLANIC ACID BIOSYNTHESIS GLYCOSYL TRANSFERASE WCAE-RELATED"/>
    <property type="match status" value="1"/>
</dbReference>
<dbReference type="CDD" id="cd06433">
    <property type="entry name" value="GT_2_WfgS_like"/>
    <property type="match status" value="1"/>
</dbReference>
<dbReference type="Pfam" id="PF00535">
    <property type="entry name" value="Glycos_transf_2"/>
    <property type="match status" value="1"/>
</dbReference>
<dbReference type="AlphaFoldDB" id="A0A7M1WMM5"/>
<dbReference type="EMBL" id="MT898369">
    <property type="protein sequence ID" value="QOS28240.1"/>
    <property type="molecule type" value="Genomic_DNA"/>
</dbReference>